<dbReference type="AlphaFoldDB" id="A0A444VXF4"/>
<sequence length="50" mass="5786">MAIDYGATCGDFSFVEMTKMRAKHHKYRKKFAEVRGICSKKIASPYQKNL</sequence>
<evidence type="ECO:0000313" key="2">
    <source>
        <dbReference type="Proteomes" id="UP000290433"/>
    </source>
</evidence>
<dbReference type="Proteomes" id="UP000290433">
    <property type="component" value="Unassembled WGS sequence"/>
</dbReference>
<dbReference type="EMBL" id="JUIV01000009">
    <property type="protein sequence ID" value="RYJ38265.1"/>
    <property type="molecule type" value="Genomic_DNA"/>
</dbReference>
<protein>
    <submittedName>
        <fullName evidence="1">Uncharacterized protein</fullName>
    </submittedName>
</protein>
<organism evidence="1 2">
    <name type="scientific">Flavobacterium anhuiense</name>
    <dbReference type="NCBI Taxonomy" id="459526"/>
    <lineage>
        <taxon>Bacteria</taxon>
        <taxon>Pseudomonadati</taxon>
        <taxon>Bacteroidota</taxon>
        <taxon>Flavobacteriia</taxon>
        <taxon>Flavobacteriales</taxon>
        <taxon>Flavobacteriaceae</taxon>
        <taxon>Flavobacterium</taxon>
    </lineage>
</organism>
<evidence type="ECO:0000313" key="1">
    <source>
        <dbReference type="EMBL" id="RYJ38265.1"/>
    </source>
</evidence>
<comment type="caution">
    <text evidence="1">The sequence shown here is derived from an EMBL/GenBank/DDBJ whole genome shotgun (WGS) entry which is preliminary data.</text>
</comment>
<reference evidence="1 2" key="1">
    <citation type="submission" date="2014-12" db="EMBL/GenBank/DDBJ databases">
        <title>Genome sequence of Flavobacterium anhuiense RCM74.</title>
        <authorList>
            <person name="Kim J.F."/>
            <person name="Song J.Y."/>
            <person name="Kwak M.-J."/>
            <person name="Lee S.-W."/>
        </authorList>
    </citation>
    <scope>NUCLEOTIDE SEQUENCE [LARGE SCALE GENOMIC DNA]</scope>
    <source>
        <strain evidence="1 2">RCM74</strain>
    </source>
</reference>
<name>A0A444VXF4_9FLAO</name>
<proteinExistence type="predicted"/>
<accession>A0A444VXF4</accession>
<gene>
    <name evidence="1" type="ORF">NU08_2588</name>
</gene>